<dbReference type="GO" id="GO:0000981">
    <property type="term" value="F:DNA-binding transcription factor activity, RNA polymerase II-specific"/>
    <property type="evidence" value="ECO:0007669"/>
    <property type="project" value="TreeGrafter"/>
</dbReference>
<feature type="compositionally biased region" description="Low complexity" evidence="7">
    <location>
        <begin position="360"/>
        <end position="373"/>
    </location>
</feature>
<feature type="compositionally biased region" description="Basic residues" evidence="7">
    <location>
        <begin position="137"/>
        <end position="146"/>
    </location>
</feature>
<dbReference type="Proteomes" id="UP000244309">
    <property type="component" value="Unassembled WGS sequence"/>
</dbReference>
<feature type="compositionally biased region" description="Polar residues" evidence="7">
    <location>
        <begin position="408"/>
        <end position="417"/>
    </location>
</feature>
<keyword evidence="2" id="KW-0479">Metal-binding</keyword>
<dbReference type="GO" id="GO:0008270">
    <property type="term" value="F:zinc ion binding"/>
    <property type="evidence" value="ECO:0007669"/>
    <property type="project" value="UniProtKB-KW"/>
</dbReference>
<dbReference type="FunFam" id="3.30.50.10:FF:000007">
    <property type="entry name" value="Nitrogen regulatory AreA, N-terminal"/>
    <property type="match status" value="1"/>
</dbReference>
<dbReference type="SUPFAM" id="SSF57716">
    <property type="entry name" value="Glucocorticoid receptor-like (DNA-binding domain)"/>
    <property type="match status" value="1"/>
</dbReference>
<protein>
    <submittedName>
        <fullName evidence="9">Nitrogen regulatory protein DAL80</fullName>
    </submittedName>
</protein>
<keyword evidence="5" id="KW-0539">Nucleus</keyword>
<dbReference type="GO" id="GO:0045944">
    <property type="term" value="P:positive regulation of transcription by RNA polymerase II"/>
    <property type="evidence" value="ECO:0007669"/>
    <property type="project" value="TreeGrafter"/>
</dbReference>
<feature type="region of interest" description="Disordered" evidence="7">
    <location>
        <begin position="459"/>
        <end position="533"/>
    </location>
</feature>
<gene>
    <name evidence="9" type="ORF">CXQ85_005031</name>
</gene>
<evidence type="ECO:0000256" key="2">
    <source>
        <dbReference type="ARBA" id="ARBA00022723"/>
    </source>
</evidence>
<dbReference type="GeneID" id="37010361"/>
<comment type="caution">
    <text evidence="9">The sequence shown here is derived from an EMBL/GenBank/DDBJ whole genome shotgun (WGS) entry which is preliminary data.</text>
</comment>
<keyword evidence="3 6" id="KW-0863">Zinc-finger</keyword>
<feature type="compositionally biased region" description="Low complexity" evidence="7">
    <location>
        <begin position="189"/>
        <end position="202"/>
    </location>
</feature>
<dbReference type="InterPro" id="IPR000679">
    <property type="entry name" value="Znf_GATA"/>
</dbReference>
<dbReference type="InterPro" id="IPR013088">
    <property type="entry name" value="Znf_NHR/GATA"/>
</dbReference>
<evidence type="ECO:0000256" key="6">
    <source>
        <dbReference type="PROSITE-ProRule" id="PRU00094"/>
    </source>
</evidence>
<feature type="compositionally biased region" description="Polar residues" evidence="7">
    <location>
        <begin position="459"/>
        <end position="490"/>
    </location>
</feature>
<keyword evidence="10" id="KW-1185">Reference proteome</keyword>
<evidence type="ECO:0000259" key="8">
    <source>
        <dbReference type="PROSITE" id="PS50114"/>
    </source>
</evidence>
<feature type="compositionally biased region" description="Pro residues" evidence="7">
    <location>
        <begin position="157"/>
        <end position="167"/>
    </location>
</feature>
<organism evidence="9 10">
    <name type="scientific">Candidozyma haemuli</name>
    <dbReference type="NCBI Taxonomy" id="45357"/>
    <lineage>
        <taxon>Eukaryota</taxon>
        <taxon>Fungi</taxon>
        <taxon>Dikarya</taxon>
        <taxon>Ascomycota</taxon>
        <taxon>Saccharomycotina</taxon>
        <taxon>Pichiomycetes</taxon>
        <taxon>Metschnikowiaceae</taxon>
        <taxon>Candidozyma</taxon>
    </lineage>
</organism>
<name>A0A2V1AXB7_9ASCO</name>
<feature type="compositionally biased region" description="Low complexity" evidence="7">
    <location>
        <begin position="513"/>
        <end position="529"/>
    </location>
</feature>
<feature type="region of interest" description="Disordered" evidence="7">
    <location>
        <begin position="80"/>
        <end position="248"/>
    </location>
</feature>
<keyword evidence="4" id="KW-0862">Zinc</keyword>
<feature type="compositionally biased region" description="Low complexity" evidence="7">
    <location>
        <begin position="420"/>
        <end position="436"/>
    </location>
</feature>
<dbReference type="PANTHER" id="PTHR10071">
    <property type="entry name" value="TRANSCRIPTION FACTOR GATA FAMILY MEMBER"/>
    <property type="match status" value="1"/>
</dbReference>
<feature type="compositionally biased region" description="Basic and acidic residues" evidence="7">
    <location>
        <begin position="604"/>
        <end position="613"/>
    </location>
</feature>
<dbReference type="Gene3D" id="3.30.50.10">
    <property type="entry name" value="Erythroid Transcription Factor GATA-1, subunit A"/>
    <property type="match status" value="1"/>
</dbReference>
<feature type="compositionally biased region" description="Low complexity" evidence="7">
    <location>
        <begin position="8"/>
        <end position="33"/>
    </location>
</feature>
<feature type="compositionally biased region" description="Low complexity" evidence="7">
    <location>
        <begin position="115"/>
        <end position="134"/>
    </location>
</feature>
<proteinExistence type="predicted"/>
<evidence type="ECO:0000256" key="3">
    <source>
        <dbReference type="ARBA" id="ARBA00022771"/>
    </source>
</evidence>
<dbReference type="EMBL" id="PKFO01000008">
    <property type="protein sequence ID" value="PVH22462.1"/>
    <property type="molecule type" value="Genomic_DNA"/>
</dbReference>
<dbReference type="CDD" id="cd00202">
    <property type="entry name" value="ZnF_GATA"/>
    <property type="match status" value="1"/>
</dbReference>
<feature type="compositionally biased region" description="Polar residues" evidence="7">
    <location>
        <begin position="93"/>
        <end position="104"/>
    </location>
</feature>
<feature type="region of interest" description="Disordered" evidence="7">
    <location>
        <begin position="1"/>
        <end position="38"/>
    </location>
</feature>
<dbReference type="InterPro" id="IPR056998">
    <property type="entry name" value="Asd-4/GZF3_helical"/>
</dbReference>
<dbReference type="InterPro" id="IPR039355">
    <property type="entry name" value="Transcription_factor_GATA"/>
</dbReference>
<dbReference type="GO" id="GO:0005634">
    <property type="term" value="C:nucleus"/>
    <property type="evidence" value="ECO:0007669"/>
    <property type="project" value="UniProtKB-SubCell"/>
</dbReference>
<dbReference type="Pfam" id="PF00320">
    <property type="entry name" value="GATA"/>
    <property type="match status" value="1"/>
</dbReference>
<dbReference type="GO" id="GO:0000978">
    <property type="term" value="F:RNA polymerase II cis-regulatory region sequence-specific DNA binding"/>
    <property type="evidence" value="ECO:0007669"/>
    <property type="project" value="TreeGrafter"/>
</dbReference>
<dbReference type="SMART" id="SM00401">
    <property type="entry name" value="ZnF_GATA"/>
    <property type="match status" value="1"/>
</dbReference>
<feature type="region of interest" description="Disordered" evidence="7">
    <location>
        <begin position="323"/>
        <end position="439"/>
    </location>
</feature>
<dbReference type="PANTHER" id="PTHR10071:SF281">
    <property type="entry name" value="BOX A-BINDING FACTOR-RELATED"/>
    <property type="match status" value="1"/>
</dbReference>
<feature type="compositionally biased region" description="Basic residues" evidence="7">
    <location>
        <begin position="174"/>
        <end position="188"/>
    </location>
</feature>
<dbReference type="PROSITE" id="PS50114">
    <property type="entry name" value="GATA_ZN_FINGER_2"/>
    <property type="match status" value="1"/>
</dbReference>
<dbReference type="VEuPathDB" id="FungiDB:CXQ85_005031"/>
<dbReference type="AlphaFoldDB" id="A0A2V1AXB7"/>
<comment type="subcellular location">
    <subcellularLocation>
        <location evidence="1">Nucleus</location>
    </subcellularLocation>
</comment>
<feature type="compositionally biased region" description="Low complexity" evidence="7">
    <location>
        <begin position="491"/>
        <end position="503"/>
    </location>
</feature>
<dbReference type="PROSITE" id="PS00344">
    <property type="entry name" value="GATA_ZN_FINGER_1"/>
    <property type="match status" value="1"/>
</dbReference>
<dbReference type="GO" id="GO:0000122">
    <property type="term" value="P:negative regulation of transcription by RNA polymerase II"/>
    <property type="evidence" value="ECO:0007669"/>
    <property type="project" value="TreeGrafter"/>
</dbReference>
<feature type="compositionally biased region" description="Polar residues" evidence="7">
    <location>
        <begin position="340"/>
        <end position="352"/>
    </location>
</feature>
<feature type="domain" description="GATA-type" evidence="8">
    <location>
        <begin position="42"/>
        <end position="89"/>
    </location>
</feature>
<dbReference type="STRING" id="45357.A0A2V1AXB7"/>
<evidence type="ECO:0000256" key="7">
    <source>
        <dbReference type="SAM" id="MobiDB-lite"/>
    </source>
</evidence>
<sequence length="613" mass="65273">MSEIQRLPHVVNPNPVHPNAKTTTQINNGTTTTKSNISSPVCRNCKTQTTPLWRRDETGQVLCNACGLFLKLHGRPRPISLKTDTIKSRNRIKQPNFSKKNSAHTPELKSKDSRPPSSGSSSAASSSSVPTLPSGKKSPRQNRKRSPPPDFAVQPQHQPPQPQPHQPQPQHQHPLPHQHHLQHQHQHQHLQGPPQGHPQGHPQGPPGPQIHHLPALAGMPTSSTAVPSPLSHPRGPSNHGPLPHHLHHLSGLSSQVQSLHYPSSTPTQFAPGLQRITSPLMLSTTLSNARSVSSTGAASPKGSLSAAQAAGALENMSNVLGPSATFKGPGHENMNGVSLMGQSAKTPSSALKQESRILPGITPSSGTSTGASSNVIASPSFGPQFHLDSPKRDSHSVLPKPSLPPLHQTVSRGSMTPANGPVTTPSSVPSSGPLPSIQNLHPVKTEEQNGLSLEHAKIVSNSSGESQSNQPPQESKQQSGESGNTGSNAEQPSQQQQQPSQQGSGNGDDEKNNNNNNNNNSNNHSHNSSVAGSAEGAAYENTLLKTRISELELVNDLYRTRIMELEAMEQAARLRETSMRRRLDEVIALQSQNAAAQSGDAAGVEEKKAKPEL</sequence>
<dbReference type="RefSeq" id="XP_025343402.1">
    <property type="nucleotide sequence ID" value="XM_025488635.1"/>
</dbReference>
<evidence type="ECO:0000256" key="4">
    <source>
        <dbReference type="ARBA" id="ARBA00022833"/>
    </source>
</evidence>
<dbReference type="Pfam" id="PF25026">
    <property type="entry name" value="Asd-4"/>
    <property type="match status" value="1"/>
</dbReference>
<evidence type="ECO:0000313" key="10">
    <source>
        <dbReference type="Proteomes" id="UP000244309"/>
    </source>
</evidence>
<dbReference type="OrthoDB" id="515401at2759"/>
<accession>A0A2V1AXB7</accession>
<reference evidence="9 10" key="1">
    <citation type="submission" date="2017-12" db="EMBL/GenBank/DDBJ databases">
        <title>Genome Sequence of a Multidrug-Resistant Candida haemulonii Isolate from a Patient with Chronic Leg Ulcers in Israel.</title>
        <authorList>
            <person name="Chow N.A."/>
            <person name="Gade L."/>
            <person name="Batra D."/>
            <person name="Rowe L.A."/>
            <person name="Ben-Ami R."/>
            <person name="Loparev V.N."/>
            <person name="Litvintseva A.P."/>
        </authorList>
    </citation>
    <scope>NUCLEOTIDE SEQUENCE [LARGE SCALE GENOMIC DNA]</scope>
    <source>
        <strain evidence="9 10">B11899</strain>
    </source>
</reference>
<evidence type="ECO:0000313" key="9">
    <source>
        <dbReference type="EMBL" id="PVH22462.1"/>
    </source>
</evidence>
<evidence type="ECO:0000256" key="1">
    <source>
        <dbReference type="ARBA" id="ARBA00004123"/>
    </source>
</evidence>
<evidence type="ECO:0000256" key="5">
    <source>
        <dbReference type="ARBA" id="ARBA00023242"/>
    </source>
</evidence>
<dbReference type="PRINTS" id="PR00619">
    <property type="entry name" value="GATAZNFINGER"/>
</dbReference>
<feature type="region of interest" description="Disordered" evidence="7">
    <location>
        <begin position="591"/>
        <end position="613"/>
    </location>
</feature>